<sequence>MTGRPRPLPPELPYTVFTATEARRAGISASRLRASDLRSLSHDLWARTDGTVTERDIVAALCRRDRHVFAVGLTAARLWGFPLPGSLGREVVAAPSSPRRVGGRRVYKPGGRAVDTRIHMGTSGTLRRESALVHWSRLSVDRVRLGEEPGVRLTSRIRTLLDLAGILGQDDLVIIGDHLVRMPRPALEGRADPHASVEELAEIAARFRGRGAITVREAMAQARVSSDSPAETRLRLAVVRAGLPEPLVNVRAVVNSGERREPIDLGEPDLHWPRWRVALEHEGPRHLRAEQLPRDIARAERREKAGWIEVRTTAGDLGTGCRRGVARVRDALLRHGWQPS</sequence>
<proteinExistence type="predicted"/>
<dbReference type="Proteomes" id="UP001519290">
    <property type="component" value="Unassembled WGS sequence"/>
</dbReference>
<protein>
    <recommendedName>
        <fullName evidence="3">Transcriptional regulator, AbiEi antitoxin, Type IV TA system</fullName>
    </recommendedName>
</protein>
<evidence type="ECO:0000313" key="2">
    <source>
        <dbReference type="Proteomes" id="UP001519290"/>
    </source>
</evidence>
<comment type="caution">
    <text evidence="1">The sequence shown here is derived from an EMBL/GenBank/DDBJ whole genome shotgun (WGS) entry which is preliminary data.</text>
</comment>
<organism evidence="1 2">
    <name type="scientific">Brachybacterium sacelli</name>
    <dbReference type="NCBI Taxonomy" id="173364"/>
    <lineage>
        <taxon>Bacteria</taxon>
        <taxon>Bacillati</taxon>
        <taxon>Actinomycetota</taxon>
        <taxon>Actinomycetes</taxon>
        <taxon>Micrococcales</taxon>
        <taxon>Dermabacteraceae</taxon>
        <taxon>Brachybacterium</taxon>
    </lineage>
</organism>
<dbReference type="RefSeq" id="WP_209905020.1">
    <property type="nucleotide sequence ID" value="NZ_BAAAJW010000001.1"/>
</dbReference>
<accession>A0ABS4X7B2</accession>
<dbReference type="EMBL" id="JAGIOD010000002">
    <property type="protein sequence ID" value="MBP2384143.1"/>
    <property type="molecule type" value="Genomic_DNA"/>
</dbReference>
<evidence type="ECO:0008006" key="3">
    <source>
        <dbReference type="Google" id="ProtNLM"/>
    </source>
</evidence>
<keyword evidence="2" id="KW-1185">Reference proteome</keyword>
<gene>
    <name evidence="1" type="ORF">JOF43_004132</name>
</gene>
<evidence type="ECO:0000313" key="1">
    <source>
        <dbReference type="EMBL" id="MBP2384143.1"/>
    </source>
</evidence>
<reference evidence="1 2" key="1">
    <citation type="submission" date="2021-03" db="EMBL/GenBank/DDBJ databases">
        <title>Sequencing the genomes of 1000 actinobacteria strains.</title>
        <authorList>
            <person name="Klenk H.-P."/>
        </authorList>
    </citation>
    <scope>NUCLEOTIDE SEQUENCE [LARGE SCALE GENOMIC DNA]</scope>
    <source>
        <strain evidence="1 2">DSM 14566</strain>
    </source>
</reference>
<name>A0ABS4X7B2_9MICO</name>